<protein>
    <submittedName>
        <fullName evidence="6">Fungal trans</fullName>
    </submittedName>
</protein>
<dbReference type="GO" id="GO:0008270">
    <property type="term" value="F:zinc ion binding"/>
    <property type="evidence" value="ECO:0007669"/>
    <property type="project" value="InterPro"/>
</dbReference>
<dbReference type="AlphaFoldDB" id="A0A9P5CXV4"/>
<reference evidence="6" key="1">
    <citation type="submission" date="2020-03" db="EMBL/GenBank/DDBJ databases">
        <title>Site-based positive gene gene selection in Geosmithia morbida across the United States reveals a broad range of putative effectors and factors for local host and environmental adapation.</title>
        <authorList>
            <person name="Onufrak A."/>
            <person name="Murdoch R.W."/>
            <person name="Gazis R."/>
            <person name="Huff M."/>
            <person name="Staton M."/>
            <person name="Klingeman W."/>
            <person name="Hadziabdic D."/>
        </authorList>
    </citation>
    <scope>NUCLEOTIDE SEQUENCE</scope>
    <source>
        <strain evidence="6">1262</strain>
    </source>
</reference>
<dbReference type="RefSeq" id="XP_035318355.1">
    <property type="nucleotide sequence ID" value="XM_035466586.1"/>
</dbReference>
<dbReference type="SMART" id="SM00066">
    <property type="entry name" value="GAL4"/>
    <property type="match status" value="1"/>
</dbReference>
<dbReference type="InterPro" id="IPR007219">
    <property type="entry name" value="XnlR_reg_dom"/>
</dbReference>
<dbReference type="Proteomes" id="UP000749293">
    <property type="component" value="Unassembled WGS sequence"/>
</dbReference>
<feature type="region of interest" description="Disordered" evidence="4">
    <location>
        <begin position="66"/>
        <end position="88"/>
    </location>
</feature>
<dbReference type="PROSITE" id="PS50048">
    <property type="entry name" value="ZN2_CY6_FUNGAL_2"/>
    <property type="match status" value="1"/>
</dbReference>
<evidence type="ECO:0000256" key="3">
    <source>
        <dbReference type="ARBA" id="ARBA00023242"/>
    </source>
</evidence>
<feature type="domain" description="Zn(2)-C6 fungal-type" evidence="5">
    <location>
        <begin position="35"/>
        <end position="66"/>
    </location>
</feature>
<dbReference type="SMART" id="SM00906">
    <property type="entry name" value="Fungal_trans"/>
    <property type="match status" value="1"/>
</dbReference>
<feature type="region of interest" description="Disordered" evidence="4">
    <location>
        <begin position="1"/>
        <end position="31"/>
    </location>
</feature>
<dbReference type="InterPro" id="IPR001138">
    <property type="entry name" value="Zn2Cys6_DnaBD"/>
</dbReference>
<dbReference type="CDD" id="cd12148">
    <property type="entry name" value="fungal_TF_MHR"/>
    <property type="match status" value="1"/>
</dbReference>
<comment type="subcellular location">
    <subcellularLocation>
        <location evidence="1">Nucleus</location>
    </subcellularLocation>
</comment>
<dbReference type="PANTHER" id="PTHR31001:SF49">
    <property type="entry name" value="ZN(II)2CYS6 TRANSCRIPTION FACTOR (EUROFUNG)"/>
    <property type="match status" value="1"/>
</dbReference>
<evidence type="ECO:0000256" key="1">
    <source>
        <dbReference type="ARBA" id="ARBA00004123"/>
    </source>
</evidence>
<dbReference type="Gene3D" id="4.10.240.10">
    <property type="entry name" value="Zn(2)-C6 fungal-type DNA-binding domain"/>
    <property type="match status" value="1"/>
</dbReference>
<dbReference type="PROSITE" id="PS00463">
    <property type="entry name" value="ZN2_CY6_FUNGAL_1"/>
    <property type="match status" value="1"/>
</dbReference>
<evidence type="ECO:0000256" key="4">
    <source>
        <dbReference type="SAM" id="MobiDB-lite"/>
    </source>
</evidence>
<dbReference type="CDD" id="cd00067">
    <property type="entry name" value="GAL4"/>
    <property type="match status" value="1"/>
</dbReference>
<dbReference type="GO" id="GO:0005634">
    <property type="term" value="C:nucleus"/>
    <property type="evidence" value="ECO:0007669"/>
    <property type="project" value="UniProtKB-SubCell"/>
</dbReference>
<sequence length="731" mass="81521">MDTGPGPGEVSSHINGGDRSGAHQRRQKRSRILLSCAPCRTSKLRCDRQQPCRQCSRKERQDLCEYAPRPEKKRSRPRPTPKNMSTRLKHLEGVVREMMDEDGKLNRPSGQTNGGVGKSIGGWRGGAKKLQGQVIRGQNEVTSYIGETHCMAMLDDVDLKAYFDNSEDEDDSDSPPFSHLEEPDLLMSELGSSSTVTREDLISQLPEKNVMARLVSRYFECLSPSQSKYARFCQNPDSATLHWISQVFMILSMGVYYSQYQAPAEIEQDSAIPPADRVRHYRICAGWALIAGKYMQPDQTTLPAMVLYLGSHLHLNRATQMSSYVLSGLCLRLMLKLGLHRDPDKLAGISPFEGEMRRRLWNQAVILETLVSFHVGLPGMATMIDSDAQLPRNLQDDDFDENTGTLPASRPMSDWTPVTYAALKRGIMAVFGQISRQAHALRSPEYGEVMRLDAELQREWAKVPPLMMVRSTEESIGDHPALVMQRFGISALYNKSRCVLHRRYLADMGPSPRRLHDYSRQQCLDAAVSLLNAQSLIWELSRPGRSLSGHRWFVSSLSVHDYLLAAMVVYYIIQSEHYDNPDSKVVWVDPARSSSLSSSSSSSLSTPPTREHLKGLIYTSYKVWDDLAGTTSEVRRTADTLALILSRLGCPVDRPAQTSPIDADAAARGAAATTGGSVRSRNNIDTATLSGVQDRSEGSFEAALHGRVSSMSLNGEVFLPELMYMPFLEEE</sequence>
<proteinExistence type="predicted"/>
<keyword evidence="7" id="KW-1185">Reference proteome</keyword>
<dbReference type="GO" id="GO:0000981">
    <property type="term" value="F:DNA-binding transcription factor activity, RNA polymerase II-specific"/>
    <property type="evidence" value="ECO:0007669"/>
    <property type="project" value="InterPro"/>
</dbReference>
<dbReference type="EMBL" id="JAANYQ010000022">
    <property type="protein sequence ID" value="KAF4119703.1"/>
    <property type="molecule type" value="Genomic_DNA"/>
</dbReference>
<dbReference type="InterPro" id="IPR050613">
    <property type="entry name" value="Sec_Metabolite_Reg"/>
</dbReference>
<feature type="region of interest" description="Disordered" evidence="4">
    <location>
        <begin position="104"/>
        <end position="123"/>
    </location>
</feature>
<feature type="compositionally biased region" description="Gly residues" evidence="4">
    <location>
        <begin position="112"/>
        <end position="123"/>
    </location>
</feature>
<keyword evidence="3" id="KW-0539">Nucleus</keyword>
<accession>A0A9P5CXV4</accession>
<dbReference type="GeneID" id="55970840"/>
<evidence type="ECO:0000313" key="7">
    <source>
        <dbReference type="Proteomes" id="UP000749293"/>
    </source>
</evidence>
<dbReference type="SUPFAM" id="SSF57701">
    <property type="entry name" value="Zn2/Cys6 DNA-binding domain"/>
    <property type="match status" value="1"/>
</dbReference>
<evidence type="ECO:0000256" key="2">
    <source>
        <dbReference type="ARBA" id="ARBA00022723"/>
    </source>
</evidence>
<dbReference type="OrthoDB" id="76105at2759"/>
<keyword evidence="2" id="KW-0479">Metal-binding</keyword>
<dbReference type="InterPro" id="IPR036864">
    <property type="entry name" value="Zn2-C6_fun-type_DNA-bd_sf"/>
</dbReference>
<dbReference type="GO" id="GO:0006351">
    <property type="term" value="P:DNA-templated transcription"/>
    <property type="evidence" value="ECO:0007669"/>
    <property type="project" value="InterPro"/>
</dbReference>
<organism evidence="6 7">
    <name type="scientific">Geosmithia morbida</name>
    <dbReference type="NCBI Taxonomy" id="1094350"/>
    <lineage>
        <taxon>Eukaryota</taxon>
        <taxon>Fungi</taxon>
        <taxon>Dikarya</taxon>
        <taxon>Ascomycota</taxon>
        <taxon>Pezizomycotina</taxon>
        <taxon>Sordariomycetes</taxon>
        <taxon>Hypocreomycetidae</taxon>
        <taxon>Hypocreales</taxon>
        <taxon>Bionectriaceae</taxon>
        <taxon>Geosmithia</taxon>
    </lineage>
</organism>
<feature type="compositionally biased region" description="Basic residues" evidence="4">
    <location>
        <begin position="22"/>
        <end position="31"/>
    </location>
</feature>
<evidence type="ECO:0000259" key="5">
    <source>
        <dbReference type="PROSITE" id="PS50048"/>
    </source>
</evidence>
<dbReference type="PANTHER" id="PTHR31001">
    <property type="entry name" value="UNCHARACTERIZED TRANSCRIPTIONAL REGULATORY PROTEIN"/>
    <property type="match status" value="1"/>
</dbReference>
<dbReference type="Pfam" id="PF04082">
    <property type="entry name" value="Fungal_trans"/>
    <property type="match status" value="1"/>
</dbReference>
<name>A0A9P5CXV4_9HYPO</name>
<dbReference type="GO" id="GO:0003677">
    <property type="term" value="F:DNA binding"/>
    <property type="evidence" value="ECO:0007669"/>
    <property type="project" value="InterPro"/>
</dbReference>
<comment type="caution">
    <text evidence="6">The sequence shown here is derived from an EMBL/GenBank/DDBJ whole genome shotgun (WGS) entry which is preliminary data.</text>
</comment>
<evidence type="ECO:0000313" key="6">
    <source>
        <dbReference type="EMBL" id="KAF4119703.1"/>
    </source>
</evidence>
<gene>
    <name evidence="6" type="ORF">GMORB2_4612</name>
</gene>